<protein>
    <submittedName>
        <fullName evidence="4">NYN domain-containing protein</fullName>
    </submittedName>
</protein>
<dbReference type="CDD" id="cd11297">
    <property type="entry name" value="PIN_LabA-like_N_1"/>
    <property type="match status" value="1"/>
</dbReference>
<dbReference type="Pfam" id="PF12872">
    <property type="entry name" value="OST-HTH"/>
    <property type="match status" value="1"/>
</dbReference>
<accession>A0ABY8MKA7</accession>
<proteinExistence type="predicted"/>
<dbReference type="Proteomes" id="UP001228690">
    <property type="component" value="Chromosome"/>
</dbReference>
<feature type="region of interest" description="Disordered" evidence="1">
    <location>
        <begin position="168"/>
        <end position="209"/>
    </location>
</feature>
<dbReference type="EMBL" id="CP123443">
    <property type="protein sequence ID" value="WGK70417.1"/>
    <property type="molecule type" value="Genomic_DNA"/>
</dbReference>
<evidence type="ECO:0000259" key="2">
    <source>
        <dbReference type="Pfam" id="PF01936"/>
    </source>
</evidence>
<dbReference type="Gene3D" id="3.30.420.610">
    <property type="entry name" value="LOTUS domain-like"/>
    <property type="match status" value="1"/>
</dbReference>
<evidence type="ECO:0000256" key="1">
    <source>
        <dbReference type="SAM" id="MobiDB-lite"/>
    </source>
</evidence>
<dbReference type="PANTHER" id="PTHR35811">
    <property type="entry name" value="SLR1870 PROTEIN"/>
    <property type="match status" value="1"/>
</dbReference>
<dbReference type="PANTHER" id="PTHR35811:SF1">
    <property type="entry name" value="HTH OST-TYPE DOMAIN-CONTAINING PROTEIN"/>
    <property type="match status" value="1"/>
</dbReference>
<organism evidence="4 5">
    <name type="scientific">Candidatus Haliotispira prima</name>
    <dbReference type="NCBI Taxonomy" id="3034016"/>
    <lineage>
        <taxon>Bacteria</taxon>
        <taxon>Pseudomonadati</taxon>
        <taxon>Spirochaetota</taxon>
        <taxon>Spirochaetia</taxon>
        <taxon>Spirochaetales</taxon>
        <taxon>Spirochaetaceae</taxon>
        <taxon>Candidatus Haliotispira</taxon>
    </lineage>
</organism>
<evidence type="ECO:0000259" key="3">
    <source>
        <dbReference type="Pfam" id="PF12872"/>
    </source>
</evidence>
<dbReference type="CDD" id="cd10146">
    <property type="entry name" value="LabA_like_C"/>
    <property type="match status" value="1"/>
</dbReference>
<dbReference type="Gene3D" id="3.40.50.1010">
    <property type="entry name" value="5'-nuclease"/>
    <property type="match status" value="1"/>
</dbReference>
<dbReference type="InterPro" id="IPR041966">
    <property type="entry name" value="LOTUS-like"/>
</dbReference>
<feature type="domain" description="NYN" evidence="2">
    <location>
        <begin position="18"/>
        <end position="159"/>
    </location>
</feature>
<feature type="compositionally biased region" description="Basic and acidic residues" evidence="1">
    <location>
        <begin position="174"/>
        <end position="209"/>
    </location>
</feature>
<dbReference type="InterPro" id="IPR021139">
    <property type="entry name" value="NYN"/>
</dbReference>
<dbReference type="RefSeq" id="WP_326928628.1">
    <property type="nucleotide sequence ID" value="NZ_CP123443.1"/>
</dbReference>
<gene>
    <name evidence="4" type="ORF">P0082_06015</name>
</gene>
<name>A0ABY8MKA7_9SPIO</name>
<keyword evidence="5" id="KW-1185">Reference proteome</keyword>
<feature type="compositionally biased region" description="Basic residues" evidence="1">
    <location>
        <begin position="412"/>
        <end position="427"/>
    </location>
</feature>
<dbReference type="Pfam" id="PF01936">
    <property type="entry name" value="NYN"/>
    <property type="match status" value="1"/>
</dbReference>
<dbReference type="InterPro" id="IPR025605">
    <property type="entry name" value="OST-HTH/LOTUS_dom"/>
</dbReference>
<sequence length="427" mass="48746">MSMDEIEIKYDGRQRLANIAIFWDIENVTPKRGSFFTDGLLEFAEGLGKVVIQNAYADWSEKRFHQLGLDLAQHHFYMVHLPYRRNQRSKNGADIQLVSDALDCLRVYDHIDTYVLVTGDSDFRPLVRPLRRMGKTIHIICDIRNASQDLLMIADSFQDYHELLPSRDEEDDVVESRTSRQGSRDGKDTKTSRDDKDGRETKTERGVRSAEEDSSYWFNRLCEAVQALETEEKTINLSTLRVRIRMLNPGFDERKLGYRRWSQFITAAAKENYIRIESRQGEDGEDSDSEQLIRVVEQAPNAGSGNALTLQKAIQELLAILQQAGSGSGTDKDADEEGYLLYGILSSRLRERSINVQELGFNQFKKFMASAEARGLIETKLENLNYSARLPDAAGPSESPDESREETNPKPKSIRKVSGRKRLHNKD</sequence>
<feature type="region of interest" description="Disordered" evidence="1">
    <location>
        <begin position="388"/>
        <end position="427"/>
    </location>
</feature>
<evidence type="ECO:0000313" key="5">
    <source>
        <dbReference type="Proteomes" id="UP001228690"/>
    </source>
</evidence>
<feature type="domain" description="HTH OST-type" evidence="3">
    <location>
        <begin position="224"/>
        <end position="269"/>
    </location>
</feature>
<evidence type="ECO:0000313" key="4">
    <source>
        <dbReference type="EMBL" id="WGK70417.1"/>
    </source>
</evidence>
<reference evidence="4 5" key="1">
    <citation type="submission" date="2023-04" db="EMBL/GenBank/DDBJ databases">
        <title>Spirochaete genome identified in red abalone sample constitutes a novel genus.</title>
        <authorList>
            <person name="Sharma S.P."/>
            <person name="Purcell C.M."/>
            <person name="Hyde J.R."/>
            <person name="Severin A.J."/>
        </authorList>
    </citation>
    <scope>NUCLEOTIDE SEQUENCE [LARGE SCALE GENOMIC DNA]</scope>
    <source>
        <strain evidence="4 5">SP-2023</strain>
    </source>
</reference>